<keyword evidence="7 14" id="KW-0812">Transmembrane</keyword>
<dbReference type="Gene3D" id="3.30.565.10">
    <property type="entry name" value="Histidine kinase-like ATPase, C-terminal domain"/>
    <property type="match status" value="1"/>
</dbReference>
<accession>A0A7Y0EFR6</accession>
<dbReference type="Gene3D" id="6.10.340.10">
    <property type="match status" value="1"/>
</dbReference>
<keyword evidence="6" id="KW-0808">Transferase</keyword>
<dbReference type="CDD" id="cd00082">
    <property type="entry name" value="HisKA"/>
    <property type="match status" value="1"/>
</dbReference>
<evidence type="ECO:0000256" key="1">
    <source>
        <dbReference type="ARBA" id="ARBA00000085"/>
    </source>
</evidence>
<evidence type="ECO:0000313" key="18">
    <source>
        <dbReference type="Proteomes" id="UP000537131"/>
    </source>
</evidence>
<reference evidence="17 18" key="1">
    <citation type="submission" date="2020-06" db="EMBL/GenBank/DDBJ databases">
        <title>Complete Genome Sequence of Clostridium muelleri sp. nov. P21T, an Acid-Alcohol Producing Acetogen Isolated from Old Hay.</title>
        <authorList>
            <person name="Duncan K.E."/>
            <person name="Tanner R.S."/>
        </authorList>
    </citation>
    <scope>NUCLEOTIDE SEQUENCE [LARGE SCALE GENOMIC DNA]</scope>
    <source>
        <strain evidence="17 18">P21</strain>
    </source>
</reference>
<dbReference type="EC" id="2.7.13.3" evidence="3"/>
<dbReference type="AlphaFoldDB" id="A0A7Y0EFR6"/>
<feature type="domain" description="HAMP" evidence="16">
    <location>
        <begin position="196"/>
        <end position="248"/>
    </location>
</feature>
<keyword evidence="10" id="KW-0067">ATP-binding</keyword>
<name>A0A7Y0EFR6_9CLOT</name>
<dbReference type="Pfam" id="PF00672">
    <property type="entry name" value="HAMP"/>
    <property type="match status" value="1"/>
</dbReference>
<evidence type="ECO:0000313" key="17">
    <source>
        <dbReference type="EMBL" id="NMM62602.1"/>
    </source>
</evidence>
<keyword evidence="5" id="KW-0597">Phosphoprotein</keyword>
<evidence type="ECO:0000259" key="15">
    <source>
        <dbReference type="PROSITE" id="PS50109"/>
    </source>
</evidence>
<comment type="caution">
    <text evidence="17">The sequence shown here is derived from an EMBL/GenBank/DDBJ whole genome shotgun (WGS) entry which is preliminary data.</text>
</comment>
<evidence type="ECO:0000256" key="13">
    <source>
        <dbReference type="ARBA" id="ARBA00023136"/>
    </source>
</evidence>
<keyword evidence="11 14" id="KW-1133">Transmembrane helix</keyword>
<keyword evidence="8" id="KW-0547">Nucleotide-binding</keyword>
<dbReference type="SUPFAM" id="SSF158472">
    <property type="entry name" value="HAMP domain-like"/>
    <property type="match status" value="1"/>
</dbReference>
<dbReference type="SMART" id="SM00387">
    <property type="entry name" value="HATPase_c"/>
    <property type="match status" value="1"/>
</dbReference>
<dbReference type="FunFam" id="3.30.565.10:FF:000006">
    <property type="entry name" value="Sensor histidine kinase WalK"/>
    <property type="match status" value="1"/>
</dbReference>
<protein>
    <recommendedName>
        <fullName evidence="3">histidine kinase</fullName>
        <ecNumber evidence="3">2.7.13.3</ecNumber>
    </recommendedName>
</protein>
<evidence type="ECO:0000256" key="10">
    <source>
        <dbReference type="ARBA" id="ARBA00022840"/>
    </source>
</evidence>
<evidence type="ECO:0000256" key="14">
    <source>
        <dbReference type="SAM" id="Phobius"/>
    </source>
</evidence>
<dbReference type="Pfam" id="PF02518">
    <property type="entry name" value="HATPase_c"/>
    <property type="match status" value="1"/>
</dbReference>
<keyword evidence="18" id="KW-1185">Reference proteome</keyword>
<dbReference type="GO" id="GO:0005886">
    <property type="term" value="C:plasma membrane"/>
    <property type="evidence" value="ECO:0007669"/>
    <property type="project" value="UniProtKB-SubCell"/>
</dbReference>
<evidence type="ECO:0000256" key="7">
    <source>
        <dbReference type="ARBA" id="ARBA00022692"/>
    </source>
</evidence>
<feature type="transmembrane region" description="Helical" evidence="14">
    <location>
        <begin position="175"/>
        <end position="199"/>
    </location>
</feature>
<keyword evidence="12" id="KW-0902">Two-component regulatory system</keyword>
<dbReference type="InterPro" id="IPR036097">
    <property type="entry name" value="HisK_dim/P_sf"/>
</dbReference>
<evidence type="ECO:0000256" key="11">
    <source>
        <dbReference type="ARBA" id="ARBA00022989"/>
    </source>
</evidence>
<dbReference type="SUPFAM" id="SSF55874">
    <property type="entry name" value="ATPase domain of HSP90 chaperone/DNA topoisomerase II/histidine kinase"/>
    <property type="match status" value="1"/>
</dbReference>
<dbReference type="SMART" id="SM00304">
    <property type="entry name" value="HAMP"/>
    <property type="match status" value="1"/>
</dbReference>
<evidence type="ECO:0000259" key="16">
    <source>
        <dbReference type="PROSITE" id="PS50885"/>
    </source>
</evidence>
<dbReference type="InterPro" id="IPR050398">
    <property type="entry name" value="HssS/ArlS-like"/>
</dbReference>
<feature type="transmembrane region" description="Helical" evidence="14">
    <location>
        <begin position="6"/>
        <end position="27"/>
    </location>
</feature>
<keyword evidence="9 17" id="KW-0418">Kinase</keyword>
<dbReference type="Proteomes" id="UP000537131">
    <property type="component" value="Unassembled WGS sequence"/>
</dbReference>
<dbReference type="Pfam" id="PF00512">
    <property type="entry name" value="HisKA"/>
    <property type="match status" value="1"/>
</dbReference>
<dbReference type="GO" id="GO:0000155">
    <property type="term" value="F:phosphorelay sensor kinase activity"/>
    <property type="evidence" value="ECO:0007669"/>
    <property type="project" value="InterPro"/>
</dbReference>
<comment type="catalytic activity">
    <reaction evidence="1">
        <text>ATP + protein L-histidine = ADP + protein N-phospho-L-histidine.</text>
        <dbReference type="EC" id="2.7.13.3"/>
    </reaction>
</comment>
<dbReference type="PANTHER" id="PTHR45528:SF1">
    <property type="entry name" value="SENSOR HISTIDINE KINASE CPXA"/>
    <property type="match status" value="1"/>
</dbReference>
<dbReference type="InterPro" id="IPR036890">
    <property type="entry name" value="HATPase_C_sf"/>
</dbReference>
<dbReference type="PROSITE" id="PS50109">
    <property type="entry name" value="HIS_KIN"/>
    <property type="match status" value="1"/>
</dbReference>
<comment type="subcellular location">
    <subcellularLocation>
        <location evidence="2">Cell membrane</location>
        <topology evidence="2">Multi-pass membrane protein</topology>
    </subcellularLocation>
</comment>
<gene>
    <name evidence="17" type="ORF">HBE96_07830</name>
</gene>
<dbReference type="InterPro" id="IPR004358">
    <property type="entry name" value="Sig_transdc_His_kin-like_C"/>
</dbReference>
<evidence type="ECO:0000256" key="2">
    <source>
        <dbReference type="ARBA" id="ARBA00004651"/>
    </source>
</evidence>
<evidence type="ECO:0000256" key="12">
    <source>
        <dbReference type="ARBA" id="ARBA00023012"/>
    </source>
</evidence>
<feature type="domain" description="Histidine kinase" evidence="15">
    <location>
        <begin position="263"/>
        <end position="477"/>
    </location>
</feature>
<dbReference type="PROSITE" id="PS50885">
    <property type="entry name" value="HAMP"/>
    <property type="match status" value="1"/>
</dbReference>
<dbReference type="EMBL" id="JABBNI010000014">
    <property type="protein sequence ID" value="NMM62602.1"/>
    <property type="molecule type" value="Genomic_DNA"/>
</dbReference>
<keyword evidence="13 14" id="KW-0472">Membrane</keyword>
<dbReference type="SUPFAM" id="SSF47384">
    <property type="entry name" value="Homodimeric domain of signal transducing histidine kinase"/>
    <property type="match status" value="1"/>
</dbReference>
<evidence type="ECO:0000256" key="4">
    <source>
        <dbReference type="ARBA" id="ARBA00022475"/>
    </source>
</evidence>
<dbReference type="InterPro" id="IPR003660">
    <property type="entry name" value="HAMP_dom"/>
</dbReference>
<proteinExistence type="predicted"/>
<dbReference type="InterPro" id="IPR005467">
    <property type="entry name" value="His_kinase_dom"/>
</dbReference>
<dbReference type="SMART" id="SM00388">
    <property type="entry name" value="HisKA"/>
    <property type="match status" value="1"/>
</dbReference>
<dbReference type="PANTHER" id="PTHR45528">
    <property type="entry name" value="SENSOR HISTIDINE KINASE CPXA"/>
    <property type="match status" value="1"/>
</dbReference>
<dbReference type="Gene3D" id="1.10.287.130">
    <property type="match status" value="1"/>
</dbReference>
<evidence type="ECO:0000256" key="5">
    <source>
        <dbReference type="ARBA" id="ARBA00022553"/>
    </source>
</evidence>
<dbReference type="GO" id="GO:0005524">
    <property type="term" value="F:ATP binding"/>
    <property type="evidence" value="ECO:0007669"/>
    <property type="project" value="UniProtKB-KW"/>
</dbReference>
<organism evidence="17 18">
    <name type="scientific">Clostridium muellerianum</name>
    <dbReference type="NCBI Taxonomy" id="2716538"/>
    <lineage>
        <taxon>Bacteria</taxon>
        <taxon>Bacillati</taxon>
        <taxon>Bacillota</taxon>
        <taxon>Clostridia</taxon>
        <taxon>Eubacteriales</taxon>
        <taxon>Clostridiaceae</taxon>
        <taxon>Clostridium</taxon>
    </lineage>
</organism>
<keyword evidence="4" id="KW-1003">Cell membrane</keyword>
<sequence>MKFWEKIFLCTLVIFEIFFVPSSIYLINSNFKLNLNTEINSGISEQKRFCSFVESNLFLFKIQKESNSYKTELDKQSIDSMISTYLNNFGKQDIYIEVIDNNNKIIFTNLSMNISDKRDELNVQLNKVKYIIRDINEKSYLFITKKINLDNNYYKISYVKDVSSVYKNKKYLLNLLLKLNIFVCIILAAVTIALSKFIVNPINKLIRTTQKIAAGNFSERVKVISDDEVGLLSKNFNDMADVIEDKIGELKMASNDKQRFIDNLAHELRTPLTSIIGYADFLRTTKYDEETFINSLSYIYSEGKRLEKLAFKLMDLIVLRKEDFKKKSENTSELLIEIKNSLQPKLEEKNIHLEISNEDLNLLMDKELIMVMITNFIDNAIKASKIGDKIYLKVYKDSSSNIILEVKDSGIGIPEEDIAKVIEPFFMVDKSRARANNGVGLGLSLCAEIAKIHNARIDIESKVGEGTTIKVIFWRKNIP</sequence>
<dbReference type="CDD" id="cd06225">
    <property type="entry name" value="HAMP"/>
    <property type="match status" value="1"/>
</dbReference>
<dbReference type="RefSeq" id="WP_169297207.1">
    <property type="nucleotide sequence ID" value="NZ_JABBNI010000014.1"/>
</dbReference>
<evidence type="ECO:0000256" key="6">
    <source>
        <dbReference type="ARBA" id="ARBA00022679"/>
    </source>
</evidence>
<evidence type="ECO:0000256" key="8">
    <source>
        <dbReference type="ARBA" id="ARBA00022741"/>
    </source>
</evidence>
<evidence type="ECO:0000256" key="9">
    <source>
        <dbReference type="ARBA" id="ARBA00022777"/>
    </source>
</evidence>
<evidence type="ECO:0000256" key="3">
    <source>
        <dbReference type="ARBA" id="ARBA00012438"/>
    </source>
</evidence>
<dbReference type="InterPro" id="IPR003661">
    <property type="entry name" value="HisK_dim/P_dom"/>
</dbReference>
<dbReference type="PRINTS" id="PR00344">
    <property type="entry name" value="BCTRLSENSOR"/>
</dbReference>
<dbReference type="InterPro" id="IPR003594">
    <property type="entry name" value="HATPase_dom"/>
</dbReference>